<dbReference type="AlphaFoldDB" id="A0A2P6MVU4"/>
<evidence type="ECO:0000313" key="1">
    <source>
        <dbReference type="EMBL" id="PRP75766.1"/>
    </source>
</evidence>
<protein>
    <submittedName>
        <fullName evidence="1">Uncharacterized protein</fullName>
    </submittedName>
</protein>
<organism evidence="1 2">
    <name type="scientific">Planoprotostelium fungivorum</name>
    <dbReference type="NCBI Taxonomy" id="1890364"/>
    <lineage>
        <taxon>Eukaryota</taxon>
        <taxon>Amoebozoa</taxon>
        <taxon>Evosea</taxon>
        <taxon>Variosea</taxon>
        <taxon>Cavosteliida</taxon>
        <taxon>Cavosteliaceae</taxon>
        <taxon>Planoprotostelium</taxon>
    </lineage>
</organism>
<sequence>MSENSQTARSSLVTELLCVYTQDERKGGADVPPSPVHGHETLVHEANKVADTDAGDIGCKRLRDTFERSGFCVCYLVGGEKRRRLTTRFRVTQLPRTESLQRSSISSALTEIGCEKIVASTRSTTLHRDKQIRTFPFFPRALYHFRFDKRPSAVKSSTVQVVRLVAPRLTRFCYDIHHTLAPQ</sequence>
<comment type="caution">
    <text evidence="1">The sequence shown here is derived from an EMBL/GenBank/DDBJ whole genome shotgun (WGS) entry which is preliminary data.</text>
</comment>
<dbReference type="Proteomes" id="UP000241769">
    <property type="component" value="Unassembled WGS sequence"/>
</dbReference>
<gene>
    <name evidence="1" type="ORF">PROFUN_15592</name>
</gene>
<evidence type="ECO:0000313" key="2">
    <source>
        <dbReference type="Proteomes" id="UP000241769"/>
    </source>
</evidence>
<proteinExistence type="predicted"/>
<dbReference type="InParanoid" id="A0A2P6MVU4"/>
<reference evidence="1 2" key="1">
    <citation type="journal article" date="2018" name="Genome Biol. Evol.">
        <title>Multiple Roots of Fruiting Body Formation in Amoebozoa.</title>
        <authorList>
            <person name="Hillmann F."/>
            <person name="Forbes G."/>
            <person name="Novohradska S."/>
            <person name="Ferling I."/>
            <person name="Riege K."/>
            <person name="Groth M."/>
            <person name="Westermann M."/>
            <person name="Marz M."/>
            <person name="Spaller T."/>
            <person name="Winckler T."/>
            <person name="Schaap P."/>
            <person name="Glockner G."/>
        </authorList>
    </citation>
    <scope>NUCLEOTIDE SEQUENCE [LARGE SCALE GENOMIC DNA]</scope>
    <source>
        <strain evidence="1 2">Jena</strain>
    </source>
</reference>
<name>A0A2P6MVU4_9EUKA</name>
<accession>A0A2P6MVU4</accession>
<dbReference type="EMBL" id="MDYQ01000363">
    <property type="protein sequence ID" value="PRP75766.1"/>
    <property type="molecule type" value="Genomic_DNA"/>
</dbReference>
<keyword evidence="2" id="KW-1185">Reference proteome</keyword>